<dbReference type="InterPro" id="IPR032397">
    <property type="entry name" value="RHD_dimer"/>
</dbReference>
<dbReference type="RefSeq" id="XP_062703495.1">
    <property type="nucleotide sequence ID" value="XM_062847511.1"/>
</dbReference>
<reference evidence="3" key="2">
    <citation type="submission" date="2025-05" db="UniProtKB">
        <authorList>
            <consortium name="EnsemblMetazoa"/>
        </authorList>
    </citation>
    <scope>IDENTIFICATION</scope>
    <source>
        <strain evidence="3">Foshan</strain>
    </source>
</reference>
<dbReference type="Gene3D" id="2.60.40.340">
    <property type="entry name" value="Rel homology domain (RHD), DNA-binding domain"/>
    <property type="match status" value="1"/>
</dbReference>
<protein>
    <recommendedName>
        <fullName evidence="2">RHD domain-containing protein</fullName>
    </recommendedName>
</protein>
<dbReference type="SMART" id="SM00429">
    <property type="entry name" value="IPT"/>
    <property type="match status" value="1"/>
</dbReference>
<evidence type="ECO:0000256" key="1">
    <source>
        <dbReference type="SAM" id="MobiDB-lite"/>
    </source>
</evidence>
<dbReference type="SUPFAM" id="SSF49417">
    <property type="entry name" value="p53-like transcription factors"/>
    <property type="match status" value="1"/>
</dbReference>
<dbReference type="InterPro" id="IPR037059">
    <property type="entry name" value="RHD_DNA_bind_dom_sf"/>
</dbReference>
<dbReference type="PRINTS" id="PR00057">
    <property type="entry name" value="NFKBTNSCPFCT"/>
</dbReference>
<dbReference type="Gene3D" id="2.60.40.10">
    <property type="entry name" value="Immunoglobulins"/>
    <property type="match status" value="1"/>
</dbReference>
<dbReference type="Proteomes" id="UP000069940">
    <property type="component" value="Unassembled WGS sequence"/>
</dbReference>
<dbReference type="CDD" id="cd07827">
    <property type="entry name" value="RHD-n"/>
    <property type="match status" value="1"/>
</dbReference>
<feature type="compositionally biased region" description="Polar residues" evidence="1">
    <location>
        <begin position="345"/>
        <end position="361"/>
    </location>
</feature>
<dbReference type="InterPro" id="IPR011539">
    <property type="entry name" value="RHD_DNA_bind_dom"/>
</dbReference>
<accession>A0ABM1Y797</accession>
<dbReference type="InterPro" id="IPR014756">
    <property type="entry name" value="Ig_E-set"/>
</dbReference>
<proteinExistence type="predicted"/>
<dbReference type="PANTHER" id="PTHR24169">
    <property type="entry name" value="NUCLEAR FACTOR NF-KAPPA-B PROTEIN"/>
    <property type="match status" value="1"/>
</dbReference>
<feature type="compositionally biased region" description="Low complexity" evidence="1">
    <location>
        <begin position="389"/>
        <end position="403"/>
    </location>
</feature>
<feature type="region of interest" description="Disordered" evidence="1">
    <location>
        <begin position="344"/>
        <end position="472"/>
    </location>
</feature>
<evidence type="ECO:0000313" key="4">
    <source>
        <dbReference type="Proteomes" id="UP000069940"/>
    </source>
</evidence>
<evidence type="ECO:0000313" key="3">
    <source>
        <dbReference type="EnsemblMetazoa" id="AALFPA23_006447.P8371"/>
    </source>
</evidence>
<dbReference type="InterPro" id="IPR013783">
    <property type="entry name" value="Ig-like_fold"/>
</dbReference>
<reference evidence="4" key="1">
    <citation type="journal article" date="2015" name="Proc. Natl. Acad. Sci. U.S.A.">
        <title>Genome sequence of the Asian Tiger mosquito, Aedes albopictus, reveals insights into its biology, genetics, and evolution.</title>
        <authorList>
            <person name="Chen X.G."/>
            <person name="Jiang X."/>
            <person name="Gu J."/>
            <person name="Xu M."/>
            <person name="Wu Y."/>
            <person name="Deng Y."/>
            <person name="Zhang C."/>
            <person name="Bonizzoni M."/>
            <person name="Dermauw W."/>
            <person name="Vontas J."/>
            <person name="Armbruster P."/>
            <person name="Huang X."/>
            <person name="Yang Y."/>
            <person name="Zhang H."/>
            <person name="He W."/>
            <person name="Peng H."/>
            <person name="Liu Y."/>
            <person name="Wu K."/>
            <person name="Chen J."/>
            <person name="Lirakis M."/>
            <person name="Topalis P."/>
            <person name="Van Leeuwen T."/>
            <person name="Hall A.B."/>
            <person name="Jiang X."/>
            <person name="Thorpe C."/>
            <person name="Mueller R.L."/>
            <person name="Sun C."/>
            <person name="Waterhouse R.M."/>
            <person name="Yan G."/>
            <person name="Tu Z.J."/>
            <person name="Fang X."/>
            <person name="James A.A."/>
        </authorList>
    </citation>
    <scope>NUCLEOTIDE SEQUENCE [LARGE SCALE GENOMIC DNA]</scope>
    <source>
        <strain evidence="4">Foshan</strain>
    </source>
</reference>
<feature type="compositionally biased region" description="Acidic residues" evidence="1">
    <location>
        <begin position="452"/>
        <end position="464"/>
    </location>
</feature>
<dbReference type="GeneID" id="134285954"/>
<feature type="compositionally biased region" description="Polar residues" evidence="1">
    <location>
        <begin position="370"/>
        <end position="383"/>
    </location>
</feature>
<dbReference type="InterPro" id="IPR000451">
    <property type="entry name" value="NFkB/Dor"/>
</dbReference>
<dbReference type="InterPro" id="IPR002909">
    <property type="entry name" value="IPT_dom"/>
</dbReference>
<dbReference type="SUPFAM" id="SSF81296">
    <property type="entry name" value="E set domains"/>
    <property type="match status" value="1"/>
</dbReference>
<dbReference type="Pfam" id="PF00554">
    <property type="entry name" value="RHD_DNA_bind"/>
    <property type="match status" value="1"/>
</dbReference>
<organism evidence="3 4">
    <name type="scientific">Aedes albopictus</name>
    <name type="common">Asian tiger mosquito</name>
    <name type="synonym">Stegomyia albopicta</name>
    <dbReference type="NCBI Taxonomy" id="7160"/>
    <lineage>
        <taxon>Eukaryota</taxon>
        <taxon>Metazoa</taxon>
        <taxon>Ecdysozoa</taxon>
        <taxon>Arthropoda</taxon>
        <taxon>Hexapoda</taxon>
        <taxon>Insecta</taxon>
        <taxon>Pterygota</taxon>
        <taxon>Neoptera</taxon>
        <taxon>Endopterygota</taxon>
        <taxon>Diptera</taxon>
        <taxon>Nematocera</taxon>
        <taxon>Culicoidea</taxon>
        <taxon>Culicidae</taxon>
        <taxon>Culicinae</taxon>
        <taxon>Aedini</taxon>
        <taxon>Aedes</taxon>
        <taxon>Stegomyia</taxon>
    </lineage>
</organism>
<evidence type="ECO:0000259" key="2">
    <source>
        <dbReference type="PROSITE" id="PS50254"/>
    </source>
</evidence>
<feature type="compositionally biased region" description="Basic and acidic residues" evidence="1">
    <location>
        <begin position="407"/>
        <end position="419"/>
    </location>
</feature>
<sequence length="472" mass="52418">MLQSDAPQIVIIEQPQARSIRFRYACENRKGSFSPILGVSSSENHRSYPTVEIVGFQGRAKIVVHSVTAGTPPTHHPHKLVGHGGDYKDGVCVAYIGPETGMRFCLSNTGIQCVRKLQTREELQKRFLNYSNPYIAFPEDPAAINLNSLRLCFQAFLESKPDQFNYPLSPAISNVIYDKKSNPELKICHLSDSVAPANGGKKIILLCEKVDKNDIAVRFFKNIPPFTLWQAFGTFSIQDVHKQVAIVFLTPAYYDVFITAPVQVQVQLQQRSNGMVSEPFEFSFHPVDNATPETGESSRTASYMTLSDNLSPQSTDRLPSFQSLQQQLHFSQSENRYSDAMKPLSVTQDRNPNGNQRNVTDSDPCKFTIPMQNFRIQSRSNSRSGHEQGGSSSDDTSNGGDSVSADHSSDCDKTERDNLDYFPILTNPLESAETGSSNVSLGNVLPPRDETSTSDEEQIEDLPDVEPILAQL</sequence>
<feature type="domain" description="RHD" evidence="2">
    <location>
        <begin position="4"/>
        <end position="183"/>
    </location>
</feature>
<dbReference type="PROSITE" id="PS50254">
    <property type="entry name" value="REL_2"/>
    <property type="match status" value="1"/>
</dbReference>
<dbReference type="EnsemblMetazoa" id="AALFPA23_006447.R8371">
    <property type="protein sequence ID" value="AALFPA23_006447.P8371"/>
    <property type="gene ID" value="AALFPA23_006447"/>
</dbReference>
<dbReference type="InterPro" id="IPR008967">
    <property type="entry name" value="p53-like_TF_DNA-bd_sf"/>
</dbReference>
<name>A0ABM1Y797_AEDAL</name>
<dbReference type="Pfam" id="PF16179">
    <property type="entry name" value="RHD_dimer"/>
    <property type="match status" value="1"/>
</dbReference>
<dbReference type="PANTHER" id="PTHR24169:SF18">
    <property type="entry name" value="TRANSCRIPTION FACTOR RELB"/>
    <property type="match status" value="1"/>
</dbReference>
<keyword evidence="4" id="KW-1185">Reference proteome</keyword>